<protein>
    <recommendedName>
        <fullName evidence="15">Hexosyltransferase</fullName>
        <ecNumber evidence="15">2.4.1.-</ecNumber>
    </recommendedName>
</protein>
<evidence type="ECO:0000313" key="17">
    <source>
        <dbReference type="EMBL" id="KAJ7374920.1"/>
    </source>
</evidence>
<keyword evidence="7" id="KW-0812">Transmembrane</keyword>
<comment type="subcellular location">
    <subcellularLocation>
        <location evidence="1">Endoplasmic reticulum</location>
    </subcellularLocation>
    <subcellularLocation>
        <location evidence="2 15">Golgi apparatus membrane</location>
        <topology evidence="2 15">Single-pass type II membrane protein</topology>
    </subcellularLocation>
</comment>
<keyword evidence="8" id="KW-0256">Endoplasmic reticulum</keyword>
<dbReference type="EMBL" id="MU826827">
    <property type="protein sequence ID" value="KAJ7374920.1"/>
    <property type="molecule type" value="Genomic_DNA"/>
</dbReference>
<evidence type="ECO:0000256" key="11">
    <source>
        <dbReference type="ARBA" id="ARBA00023034"/>
    </source>
</evidence>
<sequence>MPGRWQVFVVLLSIAWQLNLISEFLTNEDVTGRLEKGHVSALPSYDVVIGVLSARGNHEQREALRETWAGNILKHPFLQNRVIIKFIVGDQPCPIPPQDRLDRYSCEPDALVDPVLDQDIIAYRVPNGAVGFHTYQGPLGMDFRVNFPVVITQLGVFDSNSDGLQSGLTVHLYDKISQEEILGASFTPEDPGELIGGSRFKPVDQFVLPKGFEGSIVAENFTSSDPSSNDPMMHGGLDNGGGLISFHRVSRFGVEQGVFPEHEERVYEENNQYGAGTFLYRAHVTDGEFSKQKLEERRKDVEERKDMWHAVLLREEKELQRELRMYDDILMVNVIDVYRNLPKKLLKFYSWTVTNTRFNFTLKTDDGLLC</sequence>
<dbReference type="GO" id="GO:0005783">
    <property type="term" value="C:endoplasmic reticulum"/>
    <property type="evidence" value="ECO:0007669"/>
    <property type="project" value="UniProtKB-SubCell"/>
</dbReference>
<evidence type="ECO:0000256" key="14">
    <source>
        <dbReference type="ARBA" id="ARBA00047667"/>
    </source>
</evidence>
<evidence type="ECO:0000256" key="5">
    <source>
        <dbReference type="ARBA" id="ARBA00022676"/>
    </source>
</evidence>
<dbReference type="PANTHER" id="PTHR11214">
    <property type="entry name" value="BETA-1,3-N-ACETYLGLUCOSAMINYLTRANSFERASE"/>
    <property type="match status" value="1"/>
</dbReference>
<dbReference type="GO" id="GO:0006493">
    <property type="term" value="P:protein O-linked glycosylation"/>
    <property type="evidence" value="ECO:0007669"/>
    <property type="project" value="TreeGrafter"/>
</dbReference>
<feature type="signal peptide" evidence="16">
    <location>
        <begin position="1"/>
        <end position="21"/>
    </location>
</feature>
<name>A0A9W9Z4S0_9CNID</name>
<dbReference type="OrthoDB" id="2139606at2759"/>
<dbReference type="PANTHER" id="PTHR11214:SF219">
    <property type="entry name" value="UDP-GALNAC:BETA-1,3-N-ACETYLGALACTOSAMINYLTRANSFERASE 2"/>
    <property type="match status" value="1"/>
</dbReference>
<evidence type="ECO:0000256" key="4">
    <source>
        <dbReference type="ARBA" id="ARBA00008661"/>
    </source>
</evidence>
<dbReference type="GO" id="GO:0016758">
    <property type="term" value="F:hexosyltransferase activity"/>
    <property type="evidence" value="ECO:0007669"/>
    <property type="project" value="InterPro"/>
</dbReference>
<evidence type="ECO:0000256" key="10">
    <source>
        <dbReference type="ARBA" id="ARBA00022989"/>
    </source>
</evidence>
<keyword evidence="10" id="KW-1133">Transmembrane helix</keyword>
<dbReference type="EC" id="2.4.1.-" evidence="15"/>
<gene>
    <name evidence="17" type="primary">B3GALNT2_1</name>
    <name evidence="17" type="ORF">OS493_005278</name>
</gene>
<evidence type="ECO:0000256" key="9">
    <source>
        <dbReference type="ARBA" id="ARBA00022968"/>
    </source>
</evidence>
<organism evidence="17 18">
    <name type="scientific">Desmophyllum pertusum</name>
    <dbReference type="NCBI Taxonomy" id="174260"/>
    <lineage>
        <taxon>Eukaryota</taxon>
        <taxon>Metazoa</taxon>
        <taxon>Cnidaria</taxon>
        <taxon>Anthozoa</taxon>
        <taxon>Hexacorallia</taxon>
        <taxon>Scleractinia</taxon>
        <taxon>Caryophylliina</taxon>
        <taxon>Caryophylliidae</taxon>
        <taxon>Desmophyllum</taxon>
    </lineage>
</organism>
<dbReference type="Proteomes" id="UP001163046">
    <property type="component" value="Unassembled WGS sequence"/>
</dbReference>
<keyword evidence="16" id="KW-0732">Signal</keyword>
<keyword evidence="11 15" id="KW-0333">Golgi apparatus</keyword>
<evidence type="ECO:0000256" key="3">
    <source>
        <dbReference type="ARBA" id="ARBA00004922"/>
    </source>
</evidence>
<evidence type="ECO:0000256" key="2">
    <source>
        <dbReference type="ARBA" id="ARBA00004323"/>
    </source>
</evidence>
<dbReference type="InterPro" id="IPR002659">
    <property type="entry name" value="Glyco_trans_31"/>
</dbReference>
<dbReference type="GO" id="GO:0008194">
    <property type="term" value="F:UDP-glycosyltransferase activity"/>
    <property type="evidence" value="ECO:0007669"/>
    <property type="project" value="TreeGrafter"/>
</dbReference>
<evidence type="ECO:0000256" key="6">
    <source>
        <dbReference type="ARBA" id="ARBA00022679"/>
    </source>
</evidence>
<keyword evidence="9" id="KW-0735">Signal-anchor</keyword>
<evidence type="ECO:0000256" key="12">
    <source>
        <dbReference type="ARBA" id="ARBA00023136"/>
    </source>
</evidence>
<accession>A0A9W9Z4S0</accession>
<evidence type="ECO:0000256" key="16">
    <source>
        <dbReference type="SAM" id="SignalP"/>
    </source>
</evidence>
<evidence type="ECO:0000256" key="1">
    <source>
        <dbReference type="ARBA" id="ARBA00004240"/>
    </source>
</evidence>
<evidence type="ECO:0000256" key="13">
    <source>
        <dbReference type="ARBA" id="ARBA00023180"/>
    </source>
</evidence>
<reference evidence="17" key="1">
    <citation type="submission" date="2023-01" db="EMBL/GenBank/DDBJ databases">
        <title>Genome assembly of the deep-sea coral Lophelia pertusa.</title>
        <authorList>
            <person name="Herrera S."/>
            <person name="Cordes E."/>
        </authorList>
    </citation>
    <scope>NUCLEOTIDE SEQUENCE</scope>
    <source>
        <strain evidence="17">USNM1676648</strain>
        <tissue evidence="17">Polyp</tissue>
    </source>
</reference>
<comment type="similarity">
    <text evidence="4 15">Belongs to the glycosyltransferase 31 family.</text>
</comment>
<evidence type="ECO:0000256" key="8">
    <source>
        <dbReference type="ARBA" id="ARBA00022824"/>
    </source>
</evidence>
<comment type="catalytic activity">
    <reaction evidence="14">
        <text>3-O-(N-acetyl-beta-D-glucosaminyl-(1-&gt;4)-alpha-D-mannosyl)-L-threonyl-[protein] + UDP-N-acetyl-alpha-D-galactosamine = 3-O-[beta-D-GalNAc-(1-&gt;3)-beta-D-GlcNAc-(1-&gt;4)-alpha-D-Man]-L-Thr-[protein] + UDP + H(+)</text>
        <dbReference type="Rhea" id="RHEA:37667"/>
        <dbReference type="Rhea" id="RHEA-COMP:13308"/>
        <dbReference type="Rhea" id="RHEA-COMP:13618"/>
        <dbReference type="ChEBI" id="CHEBI:15378"/>
        <dbReference type="ChEBI" id="CHEBI:58223"/>
        <dbReference type="ChEBI" id="CHEBI:67138"/>
        <dbReference type="ChEBI" id="CHEBI:136709"/>
        <dbReference type="ChEBI" id="CHEBI:137540"/>
        <dbReference type="EC" id="2.4.1.313"/>
    </reaction>
</comment>
<evidence type="ECO:0000256" key="7">
    <source>
        <dbReference type="ARBA" id="ARBA00022692"/>
    </source>
</evidence>
<keyword evidence="13" id="KW-0325">Glycoprotein</keyword>
<dbReference type="AlphaFoldDB" id="A0A9W9Z4S0"/>
<comment type="caution">
    <text evidence="17">The sequence shown here is derived from an EMBL/GenBank/DDBJ whole genome shotgun (WGS) entry which is preliminary data.</text>
</comment>
<evidence type="ECO:0000313" key="18">
    <source>
        <dbReference type="Proteomes" id="UP001163046"/>
    </source>
</evidence>
<keyword evidence="5 15" id="KW-0328">Glycosyltransferase</keyword>
<dbReference type="GO" id="GO:0000139">
    <property type="term" value="C:Golgi membrane"/>
    <property type="evidence" value="ECO:0007669"/>
    <property type="project" value="UniProtKB-SubCell"/>
</dbReference>
<comment type="pathway">
    <text evidence="3">Protein modification; protein glycosylation.</text>
</comment>
<proteinExistence type="inferred from homology"/>
<keyword evidence="6 17" id="KW-0808">Transferase</keyword>
<keyword evidence="12" id="KW-0472">Membrane</keyword>
<keyword evidence="18" id="KW-1185">Reference proteome</keyword>
<feature type="chain" id="PRO_5040744515" description="Hexosyltransferase" evidence="16">
    <location>
        <begin position="22"/>
        <end position="370"/>
    </location>
</feature>
<evidence type="ECO:0000256" key="15">
    <source>
        <dbReference type="RuleBase" id="RU363063"/>
    </source>
</evidence>